<dbReference type="SMART" id="SM00184">
    <property type="entry name" value="RING"/>
    <property type="match status" value="1"/>
</dbReference>
<evidence type="ECO:0000313" key="12">
    <source>
        <dbReference type="EMBL" id="KAG2179648.1"/>
    </source>
</evidence>
<dbReference type="Gene3D" id="2.130.10.10">
    <property type="entry name" value="YVTN repeat-like/Quinoprotein amine dehydrogenase"/>
    <property type="match status" value="1"/>
</dbReference>
<protein>
    <recommendedName>
        <fullName evidence="6">Vacuolar protein sorting-associated protein 41</fullName>
    </recommendedName>
</protein>
<dbReference type="GO" id="GO:0008270">
    <property type="term" value="F:zinc ion binding"/>
    <property type="evidence" value="ECO:0007669"/>
    <property type="project" value="UniProtKB-KW"/>
</dbReference>
<dbReference type="InterPro" id="IPR057780">
    <property type="entry name" value="Beta-prop_Vps41"/>
</dbReference>
<accession>A0A8H7UH41</accession>
<dbReference type="FunFam" id="2.130.10.10:FF:000932">
    <property type="entry name" value="Related to Vacuolar assembly protein VPS41"/>
    <property type="match status" value="1"/>
</dbReference>
<dbReference type="PIRSF" id="PIRSF028921">
    <property type="entry name" value="VPS41"/>
    <property type="match status" value="1"/>
</dbReference>
<dbReference type="InterPro" id="IPR001841">
    <property type="entry name" value="Znf_RING"/>
</dbReference>
<dbReference type="GO" id="GO:0030136">
    <property type="term" value="C:clathrin-coated vesicle"/>
    <property type="evidence" value="ECO:0007669"/>
    <property type="project" value="UniProtKB-SubCell"/>
</dbReference>
<dbReference type="SUPFAM" id="SSF101908">
    <property type="entry name" value="Putative isomerase YbhE"/>
    <property type="match status" value="1"/>
</dbReference>
<dbReference type="SMART" id="SM00299">
    <property type="entry name" value="CLH"/>
    <property type="match status" value="1"/>
</dbReference>
<dbReference type="PANTHER" id="PTHR12616:SF1">
    <property type="entry name" value="VACUOLAR PROTEIN SORTING-ASSOCIATED PROTEIN 41 HOMOLOG"/>
    <property type="match status" value="1"/>
</dbReference>
<dbReference type="InterPro" id="IPR011990">
    <property type="entry name" value="TPR-like_helical_dom_sf"/>
</dbReference>
<dbReference type="InterPro" id="IPR000547">
    <property type="entry name" value="Clathrin_H-chain/VPS_repeat"/>
</dbReference>
<dbReference type="GO" id="GO:0009267">
    <property type="term" value="P:cellular response to starvation"/>
    <property type="evidence" value="ECO:0007669"/>
    <property type="project" value="TreeGrafter"/>
</dbReference>
<proteinExistence type="inferred from homology"/>
<evidence type="ECO:0000256" key="8">
    <source>
        <dbReference type="PROSITE-ProRule" id="PRU01006"/>
    </source>
</evidence>
<feature type="signal peptide" evidence="10">
    <location>
        <begin position="1"/>
        <end position="35"/>
    </location>
</feature>
<keyword evidence="6" id="KW-0926">Vacuole</keyword>
<dbReference type="SUPFAM" id="SSF48371">
    <property type="entry name" value="ARM repeat"/>
    <property type="match status" value="1"/>
</dbReference>
<keyword evidence="5 6" id="KW-0653">Protein transport</keyword>
<dbReference type="SMART" id="SM00320">
    <property type="entry name" value="WD40"/>
    <property type="match status" value="2"/>
</dbReference>
<comment type="function">
    <text evidence="6">Required for vacuolar assembly and vacuolar traffic.</text>
</comment>
<dbReference type="InterPro" id="IPR057779">
    <property type="entry name" value="Znf_RING_Vps41"/>
</dbReference>
<name>A0A8H7UH41_9FUNG</name>
<dbReference type="AlphaFoldDB" id="A0A8H7UH41"/>
<comment type="subcellular location">
    <subcellularLocation>
        <location evidence="1">Cytoplasmic vesicle</location>
        <location evidence="1">Clathrin-coated vesicle</location>
    </subcellularLocation>
    <subcellularLocation>
        <location evidence="2">Late endosome</location>
    </subcellularLocation>
    <subcellularLocation>
        <location evidence="6">Vacuole</location>
    </subcellularLocation>
</comment>
<dbReference type="InterPro" id="IPR015943">
    <property type="entry name" value="WD40/YVTN_repeat-like_dom_sf"/>
</dbReference>
<dbReference type="Pfam" id="PF23411">
    <property type="entry name" value="Beta-prop_Vps41"/>
    <property type="match status" value="1"/>
</dbReference>
<gene>
    <name evidence="12" type="ORF">INT44_006496</name>
</gene>
<evidence type="ECO:0000259" key="11">
    <source>
        <dbReference type="PROSITE" id="PS50089"/>
    </source>
</evidence>
<evidence type="ECO:0000256" key="1">
    <source>
        <dbReference type="ARBA" id="ARBA00004132"/>
    </source>
</evidence>
<dbReference type="InterPro" id="IPR001680">
    <property type="entry name" value="WD40_rpt"/>
</dbReference>
<keyword evidence="4 6" id="KW-0813">Transport</keyword>
<keyword evidence="7" id="KW-0863">Zinc-finger</keyword>
<evidence type="ECO:0000256" key="9">
    <source>
        <dbReference type="SAM" id="MobiDB-lite"/>
    </source>
</evidence>
<evidence type="ECO:0000256" key="5">
    <source>
        <dbReference type="ARBA" id="ARBA00022927"/>
    </source>
</evidence>
<dbReference type="GO" id="GO:0034058">
    <property type="term" value="P:endosomal vesicle fusion"/>
    <property type="evidence" value="ECO:0007669"/>
    <property type="project" value="UniProtKB-UniRule"/>
</dbReference>
<dbReference type="FunFam" id="1.25.40.10:FF:000350">
    <property type="entry name" value="Vacuolar protein sorting-associated protein 41 homolog"/>
    <property type="match status" value="1"/>
</dbReference>
<dbReference type="GO" id="GO:0030897">
    <property type="term" value="C:HOPS complex"/>
    <property type="evidence" value="ECO:0007669"/>
    <property type="project" value="UniProtKB-UniRule"/>
</dbReference>
<feature type="repeat" description="CHCR" evidence="8">
    <location>
        <begin position="674"/>
        <end position="818"/>
    </location>
</feature>
<dbReference type="EMBL" id="JAEPRA010000010">
    <property type="protein sequence ID" value="KAG2179648.1"/>
    <property type="molecule type" value="Genomic_DNA"/>
</dbReference>
<dbReference type="PROSITE" id="PS50089">
    <property type="entry name" value="ZF_RING_2"/>
    <property type="match status" value="1"/>
</dbReference>
<dbReference type="Proteomes" id="UP000612746">
    <property type="component" value="Unassembled WGS sequence"/>
</dbReference>
<feature type="compositionally biased region" description="Acidic residues" evidence="9">
    <location>
        <begin position="70"/>
        <end position="103"/>
    </location>
</feature>
<dbReference type="Pfam" id="PF23556">
    <property type="entry name" value="TPR_Vps41"/>
    <property type="match status" value="1"/>
</dbReference>
<evidence type="ECO:0000256" key="10">
    <source>
        <dbReference type="SAM" id="SignalP"/>
    </source>
</evidence>
<sequence length="997" mass="114030">MAGTLRHERSCKRSSSKSACIALSLLLMSTPQDAARPSEGSDTVPKQKEHDQDKQASSPDSAVEPHQVAEDESNSGEVEEEEEADDDDDDDEEDDEEEEEEEEPKLRYNRIKSSVAETLTKDAASVLRVSMRFVAMGTHWGAVHILDFDGNLIKSWQNHSATVNDISIDNAEDYVATASDDGKIYVCALYTPEVQSFNYRRPVKSVAIDPEFKNKSTHQFVSGGMAEQLIMNEKGWLGHKDTVLHANEGPIYSIKWRGNLIAWANDTGVKMYDTTSNLRITYIDRPAGSPRGDLYRCRMCWKDDTTLLIGWADMVKIAKVRERSKRDQVQGQPNHYVEIICMFRTDNIICGIAPFVDNIVILYYTNEEASSDEEDESDQRPSPASQPEIHILDWSGEEISNDVLAVNGYSHYQPNDYGLEFYPNEDMFYILSPKDIVAAYPRDLDDHLQWLLDHRKYEEALHAAQEALANGTPSEVFFIKDIGQQYLLWLMEHQRYEEAAVACEKILEKDQNTWEQWIFRFAEMGQLKAMASHIPIQAPQLSSTVYEMVLAWLLQHDHKSLLDTLHEWPPILYNVSSVIMAVEDSAEKDKDNVILLECLADLYTYNGKPDKAIEYNLRLRRPNAFDLIREYNMYEAVRDKAVLLMEFDQYLLDEQAKTVQEGSPRKQANDMPAVQLLIENTQAIPPKRVVQQLKPRPKFLHTYLDALFRRDPHLGYEFHDIQVELYADFDPAKLLDFLRASNYYSLEKAYKICEKRQLIPEMVFILSRMGNNKKALMLIIEKLRDVQRAIDFAKEQNDDDLWEDLLKYSMDKPLFIKGLLENVGTDIEPLRLIKRIPNKMEIPDLKQALLKILQDYHLQMSLRQGCEKILVSDSVQLADRMHKTQKRGVQCQVDAICNICDEPAFDEDLTGVATIVFFCKHAYHQRCLMDDTTDEASLGPDHVASSLASKVNYATLLMSSRTMACPICQEQMAKGNGVVHRIAERLEPTASSTITLA</sequence>
<dbReference type="PANTHER" id="PTHR12616">
    <property type="entry name" value="VACUOLAR PROTEIN SORTING VPS41"/>
    <property type="match status" value="1"/>
</dbReference>
<reference evidence="12" key="1">
    <citation type="submission" date="2020-12" db="EMBL/GenBank/DDBJ databases">
        <title>Metabolic potential, ecology and presence of endohyphal bacteria is reflected in genomic diversity of Mucoromycotina.</title>
        <authorList>
            <person name="Muszewska A."/>
            <person name="Okrasinska A."/>
            <person name="Steczkiewicz K."/>
            <person name="Drgas O."/>
            <person name="Orlowska M."/>
            <person name="Perlinska-Lenart U."/>
            <person name="Aleksandrzak-Piekarczyk T."/>
            <person name="Szatraj K."/>
            <person name="Zielenkiewicz U."/>
            <person name="Pilsyk S."/>
            <person name="Malc E."/>
            <person name="Mieczkowski P."/>
            <person name="Kruszewska J.S."/>
            <person name="Biernat P."/>
            <person name="Pawlowska J."/>
        </authorList>
    </citation>
    <scope>NUCLEOTIDE SEQUENCE</scope>
    <source>
        <strain evidence="12">WA0000051536</strain>
    </source>
</reference>
<dbReference type="GO" id="GO:0016236">
    <property type="term" value="P:macroautophagy"/>
    <property type="evidence" value="ECO:0007669"/>
    <property type="project" value="TreeGrafter"/>
</dbReference>
<keyword evidence="7" id="KW-0479">Metal-binding</keyword>
<dbReference type="Gene3D" id="1.25.40.10">
    <property type="entry name" value="Tetratricopeptide repeat domain"/>
    <property type="match status" value="2"/>
</dbReference>
<dbReference type="InterPro" id="IPR016902">
    <property type="entry name" value="Vps41"/>
</dbReference>
<dbReference type="InterPro" id="IPR016024">
    <property type="entry name" value="ARM-type_fold"/>
</dbReference>
<dbReference type="GO" id="GO:0005770">
    <property type="term" value="C:late endosome"/>
    <property type="evidence" value="ECO:0007669"/>
    <property type="project" value="UniProtKB-SubCell"/>
</dbReference>
<feature type="region of interest" description="Disordered" evidence="9">
    <location>
        <begin position="29"/>
        <end position="109"/>
    </location>
</feature>
<keyword evidence="7" id="KW-0862">Zinc</keyword>
<evidence type="ECO:0000313" key="13">
    <source>
        <dbReference type="Proteomes" id="UP000612746"/>
    </source>
</evidence>
<dbReference type="InterPro" id="IPR045111">
    <property type="entry name" value="Vps41/Vps8"/>
</dbReference>
<evidence type="ECO:0000256" key="7">
    <source>
        <dbReference type="PROSITE-ProRule" id="PRU00175"/>
    </source>
</evidence>
<keyword evidence="10" id="KW-0732">Signal</keyword>
<organism evidence="12 13">
    <name type="scientific">Umbelopsis vinacea</name>
    <dbReference type="NCBI Taxonomy" id="44442"/>
    <lineage>
        <taxon>Eukaryota</taxon>
        <taxon>Fungi</taxon>
        <taxon>Fungi incertae sedis</taxon>
        <taxon>Mucoromycota</taxon>
        <taxon>Mucoromycotina</taxon>
        <taxon>Umbelopsidomycetes</taxon>
        <taxon>Umbelopsidales</taxon>
        <taxon>Umbelopsidaceae</taxon>
        <taxon>Umbelopsis</taxon>
    </lineage>
</organism>
<comment type="caution">
    <text evidence="12">The sequence shown here is derived from an EMBL/GenBank/DDBJ whole genome shotgun (WGS) entry which is preliminary data.</text>
</comment>
<feature type="domain" description="RING-type" evidence="11">
    <location>
        <begin position="897"/>
        <end position="969"/>
    </location>
</feature>
<dbReference type="Pfam" id="PF23555">
    <property type="entry name" value="zf-RING_Vps41"/>
    <property type="match status" value="1"/>
</dbReference>
<comment type="similarity">
    <text evidence="3 6">Belongs to the VPS41 family.</text>
</comment>
<dbReference type="GO" id="GO:0000329">
    <property type="term" value="C:fungal-type vacuole membrane"/>
    <property type="evidence" value="ECO:0007669"/>
    <property type="project" value="UniProtKB-UniRule"/>
</dbReference>
<dbReference type="PROSITE" id="PS50236">
    <property type="entry name" value="CHCR"/>
    <property type="match status" value="1"/>
</dbReference>
<feature type="chain" id="PRO_5034931365" description="Vacuolar protein sorting-associated protein 41" evidence="10">
    <location>
        <begin position="36"/>
        <end position="997"/>
    </location>
</feature>
<evidence type="ECO:0000256" key="4">
    <source>
        <dbReference type="ARBA" id="ARBA00022448"/>
    </source>
</evidence>
<dbReference type="OrthoDB" id="244107at2759"/>
<dbReference type="SUPFAM" id="SSF48452">
    <property type="entry name" value="TPR-like"/>
    <property type="match status" value="1"/>
</dbReference>
<feature type="compositionally biased region" description="Basic and acidic residues" evidence="9">
    <location>
        <begin position="45"/>
        <end position="54"/>
    </location>
</feature>
<evidence type="ECO:0000256" key="6">
    <source>
        <dbReference type="PIRNR" id="PIRNR028921"/>
    </source>
</evidence>
<dbReference type="GO" id="GO:0006623">
    <property type="term" value="P:protein targeting to vacuole"/>
    <property type="evidence" value="ECO:0007669"/>
    <property type="project" value="InterPro"/>
</dbReference>
<evidence type="ECO:0000256" key="3">
    <source>
        <dbReference type="ARBA" id="ARBA00009582"/>
    </source>
</evidence>
<dbReference type="GO" id="GO:0005794">
    <property type="term" value="C:Golgi apparatus"/>
    <property type="evidence" value="ECO:0007669"/>
    <property type="project" value="UniProtKB-SubCell"/>
</dbReference>
<keyword evidence="13" id="KW-1185">Reference proteome</keyword>
<evidence type="ECO:0000256" key="2">
    <source>
        <dbReference type="ARBA" id="ARBA00004603"/>
    </source>
</evidence>